<protein>
    <submittedName>
        <fullName evidence="1">Putative hard-surface induced protein</fullName>
    </submittedName>
</protein>
<proteinExistence type="predicted"/>
<reference evidence="1 2" key="2">
    <citation type="submission" date="2015-05" db="EMBL/GenBank/DDBJ databases">
        <authorList>
            <person name="Morales-Cruz A."/>
            <person name="Amrine K.C."/>
            <person name="Cantu D."/>
        </authorList>
    </citation>
    <scope>NUCLEOTIDE SEQUENCE [LARGE SCALE GENOMIC DNA]</scope>
    <source>
        <strain evidence="1">DA912</strain>
    </source>
</reference>
<accession>A0A0G2FI02</accession>
<dbReference type="Proteomes" id="UP000034680">
    <property type="component" value="Unassembled WGS sequence"/>
</dbReference>
<comment type="caution">
    <text evidence="1">The sequence shown here is derived from an EMBL/GenBank/DDBJ whole genome shotgun (WGS) entry which is preliminary data.</text>
</comment>
<reference evidence="1 2" key="1">
    <citation type="submission" date="2015-05" db="EMBL/GenBank/DDBJ databases">
        <title>Distinctive expansion of gene families associated with plant cell wall degradation and secondary metabolism in the genomes of grapevine trunk pathogens.</title>
        <authorList>
            <person name="Lawrence D.P."/>
            <person name="Travadon R."/>
            <person name="Rolshausen P.E."/>
            <person name="Baumgartner K."/>
        </authorList>
    </citation>
    <scope>NUCLEOTIDE SEQUENCE [LARGE SCALE GENOMIC DNA]</scope>
    <source>
        <strain evidence="1">DA912</strain>
    </source>
</reference>
<dbReference type="InterPro" id="IPR029063">
    <property type="entry name" value="SAM-dependent_MTases_sf"/>
</dbReference>
<dbReference type="SUPFAM" id="SSF53335">
    <property type="entry name" value="S-adenosyl-L-methionine-dependent methyltransferases"/>
    <property type="match status" value="1"/>
</dbReference>
<keyword evidence="2" id="KW-1185">Reference proteome</keyword>
<dbReference type="STRING" id="1214573.A0A0G2FI02"/>
<dbReference type="OrthoDB" id="407477at2759"/>
<name>A0A0G2FI02_9PEZI</name>
<dbReference type="EMBL" id="LCUC01000217">
    <property type="protein sequence ID" value="KKY34077.1"/>
    <property type="molecule type" value="Genomic_DNA"/>
</dbReference>
<dbReference type="Gene3D" id="3.40.50.150">
    <property type="entry name" value="Vaccinia Virus protein VP39"/>
    <property type="match status" value="1"/>
</dbReference>
<dbReference type="AlphaFoldDB" id="A0A0G2FI02"/>
<evidence type="ECO:0000313" key="2">
    <source>
        <dbReference type="Proteomes" id="UP000034680"/>
    </source>
</evidence>
<gene>
    <name evidence="1" type="ORF">UCDDA912_g05954</name>
</gene>
<evidence type="ECO:0000313" key="1">
    <source>
        <dbReference type="EMBL" id="KKY34077.1"/>
    </source>
</evidence>
<sequence length="188" mass="21368">MYEKYFPAIRNKRIKMLEIGLGCDMSYGPGASYYTWLEYFPNVDLYYMEYDAQCAQEWAHKTTGATVTTGDQGDPAVLEAFIEKYGSDFDVIIDDGGHTMNQQITSLQHLWRAVKPGGMYFCEDLETSFHPAFGGGDKGIPGTMTDYIHKLIEDMIVPTQPRQANFEDVEDIVDIDCFKEICGFFKRG</sequence>
<organism evidence="1 2">
    <name type="scientific">Diaporthe ampelina</name>
    <dbReference type="NCBI Taxonomy" id="1214573"/>
    <lineage>
        <taxon>Eukaryota</taxon>
        <taxon>Fungi</taxon>
        <taxon>Dikarya</taxon>
        <taxon>Ascomycota</taxon>
        <taxon>Pezizomycotina</taxon>
        <taxon>Sordariomycetes</taxon>
        <taxon>Sordariomycetidae</taxon>
        <taxon>Diaporthales</taxon>
        <taxon>Diaporthaceae</taxon>
        <taxon>Diaporthe</taxon>
    </lineage>
</organism>